<dbReference type="Pfam" id="PF00090">
    <property type="entry name" value="TSP_1"/>
    <property type="match status" value="1"/>
</dbReference>
<keyword evidence="1 2" id="KW-1015">Disulfide bond</keyword>
<dbReference type="SUPFAM" id="SSF56487">
    <property type="entry name" value="SRCR-like"/>
    <property type="match status" value="1"/>
</dbReference>
<evidence type="ECO:0000313" key="5">
    <source>
        <dbReference type="Proteomes" id="UP000683360"/>
    </source>
</evidence>
<organism evidence="4 5">
    <name type="scientific">Mytilus edulis</name>
    <name type="common">Blue mussel</name>
    <dbReference type="NCBI Taxonomy" id="6550"/>
    <lineage>
        <taxon>Eukaryota</taxon>
        <taxon>Metazoa</taxon>
        <taxon>Spiralia</taxon>
        <taxon>Lophotrochozoa</taxon>
        <taxon>Mollusca</taxon>
        <taxon>Bivalvia</taxon>
        <taxon>Autobranchia</taxon>
        <taxon>Pteriomorphia</taxon>
        <taxon>Mytilida</taxon>
        <taxon>Mytiloidea</taxon>
        <taxon>Mytilidae</taxon>
        <taxon>Mytilinae</taxon>
        <taxon>Mytilus</taxon>
    </lineage>
</organism>
<dbReference type="Gene3D" id="2.20.100.10">
    <property type="entry name" value="Thrombospondin type-1 (TSP1) repeat"/>
    <property type="match status" value="1"/>
</dbReference>
<evidence type="ECO:0000259" key="3">
    <source>
        <dbReference type="PROSITE" id="PS50287"/>
    </source>
</evidence>
<dbReference type="OrthoDB" id="446173at2759"/>
<sequence length="208" mass="23119">MIVTVLKCISFGEGQSEGDLRLVNVVGETNTEEGRLEIYHNSTWGTVCNDLFGTSDAIVACRQLGYRASYIRFYTAGGGRNQIWLDDLKCSDIGINCTVDGHWSSWTPWTICSLSCDSGYQSRHRHCNNPPPSVNRPYCSGKPFEILNCSITKCPENNQKICSNSQDPRTLGETIRPSTYECIEKSNVTSPGVYDTCDNKESGYTTVQ</sequence>
<comment type="caution">
    <text evidence="2">Lacks conserved residue(s) required for the propagation of feature annotation.</text>
</comment>
<feature type="domain" description="SRCR" evidence="3">
    <location>
        <begin position="20"/>
        <end position="128"/>
    </location>
</feature>
<evidence type="ECO:0000313" key="4">
    <source>
        <dbReference type="EMBL" id="CAG2188222.1"/>
    </source>
</evidence>
<dbReference type="SMART" id="SM00209">
    <property type="entry name" value="TSP1"/>
    <property type="match status" value="1"/>
</dbReference>
<dbReference type="FunFam" id="2.20.100.10:FF:000002">
    <property type="entry name" value="Unc-5 netrin receptor C"/>
    <property type="match status" value="1"/>
</dbReference>
<gene>
    <name evidence="4" type="ORF">MEDL_3658</name>
</gene>
<dbReference type="SUPFAM" id="SSF82895">
    <property type="entry name" value="TSP-1 type 1 repeat"/>
    <property type="match status" value="1"/>
</dbReference>
<accession>A0A8S3PWT2</accession>
<dbReference type="GO" id="GO:0016020">
    <property type="term" value="C:membrane"/>
    <property type="evidence" value="ECO:0007669"/>
    <property type="project" value="InterPro"/>
</dbReference>
<dbReference type="EMBL" id="CAJPWZ010000203">
    <property type="protein sequence ID" value="CAG2188222.1"/>
    <property type="molecule type" value="Genomic_DNA"/>
</dbReference>
<dbReference type="PROSITE" id="PS50287">
    <property type="entry name" value="SRCR_2"/>
    <property type="match status" value="1"/>
</dbReference>
<dbReference type="InterPro" id="IPR001190">
    <property type="entry name" value="SRCR"/>
</dbReference>
<name>A0A8S3PWT2_MYTED</name>
<dbReference type="PANTHER" id="PTHR48071">
    <property type="entry name" value="SRCR DOMAIN-CONTAINING PROTEIN"/>
    <property type="match status" value="1"/>
</dbReference>
<dbReference type="PRINTS" id="PR00258">
    <property type="entry name" value="SPERACTRCPTR"/>
</dbReference>
<feature type="disulfide bond" evidence="2">
    <location>
        <begin position="48"/>
        <end position="112"/>
    </location>
</feature>
<evidence type="ECO:0000256" key="1">
    <source>
        <dbReference type="ARBA" id="ARBA00023157"/>
    </source>
</evidence>
<reference evidence="4" key="1">
    <citation type="submission" date="2021-03" db="EMBL/GenBank/DDBJ databases">
        <authorList>
            <person name="Bekaert M."/>
        </authorList>
    </citation>
    <scope>NUCLEOTIDE SEQUENCE</scope>
</reference>
<comment type="caution">
    <text evidence="4">The sequence shown here is derived from an EMBL/GenBank/DDBJ whole genome shotgun (WGS) entry which is preliminary data.</text>
</comment>
<dbReference type="PRINTS" id="PR01705">
    <property type="entry name" value="TSP1REPEAT"/>
</dbReference>
<proteinExistence type="predicted"/>
<dbReference type="InterPro" id="IPR036772">
    <property type="entry name" value="SRCR-like_dom_sf"/>
</dbReference>
<dbReference type="InterPro" id="IPR000884">
    <property type="entry name" value="TSP1_rpt"/>
</dbReference>
<dbReference type="AlphaFoldDB" id="A0A8S3PWT2"/>
<keyword evidence="5" id="KW-1185">Reference proteome</keyword>
<evidence type="ECO:0000256" key="2">
    <source>
        <dbReference type="PROSITE-ProRule" id="PRU00196"/>
    </source>
</evidence>
<dbReference type="SMART" id="SM00202">
    <property type="entry name" value="SR"/>
    <property type="match status" value="1"/>
</dbReference>
<dbReference type="Gene3D" id="3.10.250.10">
    <property type="entry name" value="SRCR-like domain"/>
    <property type="match status" value="1"/>
</dbReference>
<dbReference type="InterPro" id="IPR036383">
    <property type="entry name" value="TSP1_rpt_sf"/>
</dbReference>
<dbReference type="PROSITE" id="PS50092">
    <property type="entry name" value="TSP1"/>
    <property type="match status" value="1"/>
</dbReference>
<dbReference type="Proteomes" id="UP000683360">
    <property type="component" value="Unassembled WGS sequence"/>
</dbReference>
<dbReference type="Pfam" id="PF00530">
    <property type="entry name" value="SRCR"/>
    <property type="match status" value="1"/>
</dbReference>
<dbReference type="PANTHER" id="PTHR48071:SF28">
    <property type="entry name" value="SRCR DOMAIN-CONTAINING PROTEIN"/>
    <property type="match status" value="1"/>
</dbReference>
<protein>
    <recommendedName>
        <fullName evidence="3">SRCR domain-containing protein</fullName>
    </recommendedName>
</protein>